<feature type="compositionally biased region" description="Polar residues" evidence="2">
    <location>
        <begin position="531"/>
        <end position="544"/>
    </location>
</feature>
<dbReference type="SUPFAM" id="SSF53098">
    <property type="entry name" value="Ribonuclease H-like"/>
    <property type="match status" value="1"/>
</dbReference>
<accession>A0A9P1FUP0</accession>
<gene>
    <name evidence="4" type="ORF">C1SCF055_LOCUS17260</name>
</gene>
<feature type="compositionally biased region" description="Low complexity" evidence="2">
    <location>
        <begin position="553"/>
        <end position="566"/>
    </location>
</feature>
<comment type="caution">
    <text evidence="4">The sequence shown here is derived from an EMBL/GenBank/DDBJ whole genome shotgun (WGS) entry which is preliminary data.</text>
</comment>
<feature type="region of interest" description="Disordered" evidence="2">
    <location>
        <begin position="820"/>
        <end position="839"/>
    </location>
</feature>
<dbReference type="PROSITE" id="PS50994">
    <property type="entry name" value="INTEGRASE"/>
    <property type="match status" value="1"/>
</dbReference>
<evidence type="ECO:0000259" key="3">
    <source>
        <dbReference type="PROSITE" id="PS50994"/>
    </source>
</evidence>
<evidence type="ECO:0000313" key="6">
    <source>
        <dbReference type="EMBL" id="CAL4777571.1"/>
    </source>
</evidence>
<organism evidence="4">
    <name type="scientific">Cladocopium goreaui</name>
    <dbReference type="NCBI Taxonomy" id="2562237"/>
    <lineage>
        <taxon>Eukaryota</taxon>
        <taxon>Sar</taxon>
        <taxon>Alveolata</taxon>
        <taxon>Dinophyceae</taxon>
        <taxon>Suessiales</taxon>
        <taxon>Symbiodiniaceae</taxon>
        <taxon>Cladocopium</taxon>
    </lineage>
</organism>
<feature type="compositionally biased region" description="Basic and acidic residues" evidence="2">
    <location>
        <begin position="175"/>
        <end position="195"/>
    </location>
</feature>
<evidence type="ECO:0000256" key="1">
    <source>
        <dbReference type="SAM" id="Coils"/>
    </source>
</evidence>
<reference evidence="5" key="2">
    <citation type="submission" date="2024-04" db="EMBL/GenBank/DDBJ databases">
        <authorList>
            <person name="Chen Y."/>
            <person name="Shah S."/>
            <person name="Dougan E. K."/>
            <person name="Thang M."/>
            <person name="Chan C."/>
        </authorList>
    </citation>
    <scope>NUCLEOTIDE SEQUENCE [LARGE SCALE GENOMIC DNA]</scope>
</reference>
<feature type="domain" description="Integrase catalytic" evidence="3">
    <location>
        <begin position="1141"/>
        <end position="1312"/>
    </location>
</feature>
<dbReference type="Proteomes" id="UP001152797">
    <property type="component" value="Unassembled WGS sequence"/>
</dbReference>
<feature type="region of interest" description="Disordered" evidence="2">
    <location>
        <begin position="175"/>
        <end position="230"/>
    </location>
</feature>
<dbReference type="GO" id="GO:0015074">
    <property type="term" value="P:DNA integration"/>
    <property type="evidence" value="ECO:0007669"/>
    <property type="project" value="InterPro"/>
</dbReference>
<dbReference type="InterPro" id="IPR001584">
    <property type="entry name" value="Integrase_cat-core"/>
</dbReference>
<dbReference type="GO" id="GO:0003676">
    <property type="term" value="F:nucleic acid binding"/>
    <property type="evidence" value="ECO:0007669"/>
    <property type="project" value="InterPro"/>
</dbReference>
<protein>
    <submittedName>
        <fullName evidence="6">Copia protein</fullName>
    </submittedName>
</protein>
<feature type="region of interest" description="Disordered" evidence="2">
    <location>
        <begin position="1479"/>
        <end position="1528"/>
    </location>
</feature>
<evidence type="ECO:0000313" key="7">
    <source>
        <dbReference type="Proteomes" id="UP001152797"/>
    </source>
</evidence>
<dbReference type="EMBL" id="CAMXCT030001453">
    <property type="protein sequence ID" value="CAL4777571.1"/>
    <property type="molecule type" value="Genomic_DNA"/>
</dbReference>
<feature type="region of interest" description="Disordered" evidence="2">
    <location>
        <begin position="521"/>
        <end position="566"/>
    </location>
</feature>
<sequence length="1541" mass="175681">MSSQQAKSDAAIPSWDGSNRTWRRYCKEVGWFVGSTKASQRRYTASKLISRLTGSARLLAMSWSQREFDGEQGVTLLLRRLASSPLVRRSLPNAAAIMNEYFGFRKRPNETIGQFLVRETLGFEEFQEALLQLKDERDGIDPAERIFDLPELTGSLDEDDNWRHWQRRDDWRGWQRWSDRGSEPDGEAADHRPDAVEYEQVPQSETKSDPGRRSAPADPDPTKGGKGFKGKFKDGMANVAYGSWPYDGFAMSKGKGKQKGKSKPSVNMYGMDFNMDYYPMEMMETIQNPSTGPRTVVPLGYGMLDCGATASAGPEASAKKLISHLRAFDASLLVELNYERRPFFRYGSGKWGQALYHAVVTSSTTPYRSFEMYVLENPPEFYESWYTEDMLVPILVGMDHLRKTGLILDFCDGHAVHGNDPQPVPYKMEQNFKGHFMVNIVNYMFGNTADSEAAMLQQLTAESFAEVPGDSEWPWFELAMHQQHGSFAVFSGNHGIKDDDSRRTLFDSFVHRRLAIQQAAPFSAAPGPQDPQGSDITSSVTHGDQVQGGCALGSPSRTGTRSGRSPMLTKHGSFETGSNNHGLWKHCGICGLRTSYVPRVSSLGKNVQKLDMKLVTNVMNQLEMDLRPQGKLPNRALFELLLELVETGQKISGLKYQLMHLEEQAMALEHRYQKTLKMDPSASSTKDMLVKKEETELMGYLTEEEKAKLLSVVEERKNKEAAQIDDPDAEFDYLNFTLDAPENVKGVTFDVELETESMHDNDVFTAAPSFEDMQAAAVEIECMMCFNSMQSEDKSNKQKNLKNKKKKNLKKFHASLIEQSSTDGKTVPQRLHNDSKKAHSGSFKESQFALPWKILKAAMTLLTMLTLTAQTQLRDFLHGEHVDGWEFFCAPESWLTSACRSEGLRMSRINLQQGFDLYRKDTYDMLREKYQKEKPKRLWVSTRCTYWCPFTSLNYRTEEEKSRLAQHRRRERAMFRLLIPFLLEVLEQDDNVELFWEWPTRCYGWEDAEFLRLVRGLQRLGRDWNYGRLWRSELYPEKWLHYLHAPVPLDDPPEDALHSLGLFEFMPVEGEEPSEQERSRWNVQLLKYHRAAGHPNNYNLARILRDAGRPKWQVQAAYDLRCEDCAALKLGGESSGKIPPASMRPLPAAWEVVGLDVNEWHPPGSKEKHKIVVFMDLATKFKCTSILKSYDASKMESENSEMLLQAFTQLWLQDKPKPKVLVPDNSSTMISQKMKDTLSNLNILVEPPAAKESWAHGLVERAIQEVKDVASKIFLSNKDLSPQIVFSLATYALNSTEFVQGFTPVQWVYGRQETLTEEDERSLQHANAESPQRDFTSLLQRRQFAEDVARKVKAQHTLTKLNNSKVRQPLQVFHPMDLVKIWRKQGLDKGPRGGMKKASRSQWLGPGRVVFHEILHDQHAEDSRRHIVWVIVAGTMHRCSVHSVRRVTTQEKLEYELHSPEKSDTWKSLSDMLPKRSFIDMADDEPGDDEEERPFLPDEPAKSSSSRHALLDDGATTEPESKKPRTDAGSVTLTIFIALVT</sequence>
<feature type="compositionally biased region" description="Acidic residues" evidence="2">
    <location>
        <begin position="1481"/>
        <end position="1492"/>
    </location>
</feature>
<feature type="coiled-coil region" evidence="1">
    <location>
        <begin position="651"/>
        <end position="678"/>
    </location>
</feature>
<evidence type="ECO:0000313" key="5">
    <source>
        <dbReference type="EMBL" id="CAL1143634.1"/>
    </source>
</evidence>
<keyword evidence="1" id="KW-0175">Coiled coil</keyword>
<evidence type="ECO:0000256" key="2">
    <source>
        <dbReference type="SAM" id="MobiDB-lite"/>
    </source>
</evidence>
<dbReference type="EMBL" id="CAMXCT010001453">
    <property type="protein sequence ID" value="CAI3990259.1"/>
    <property type="molecule type" value="Genomic_DNA"/>
</dbReference>
<proteinExistence type="predicted"/>
<dbReference type="EMBL" id="CAMXCT020001453">
    <property type="protein sequence ID" value="CAL1143634.1"/>
    <property type="molecule type" value="Genomic_DNA"/>
</dbReference>
<reference evidence="4" key="1">
    <citation type="submission" date="2022-10" db="EMBL/GenBank/DDBJ databases">
        <authorList>
            <person name="Chen Y."/>
            <person name="Dougan E. K."/>
            <person name="Chan C."/>
            <person name="Rhodes N."/>
            <person name="Thang M."/>
        </authorList>
    </citation>
    <scope>NUCLEOTIDE SEQUENCE</scope>
</reference>
<dbReference type="InterPro" id="IPR012337">
    <property type="entry name" value="RNaseH-like_sf"/>
</dbReference>
<dbReference type="Gene3D" id="3.30.420.10">
    <property type="entry name" value="Ribonuclease H-like superfamily/Ribonuclease H"/>
    <property type="match status" value="1"/>
</dbReference>
<dbReference type="InterPro" id="IPR036397">
    <property type="entry name" value="RNaseH_sf"/>
</dbReference>
<evidence type="ECO:0000313" key="4">
    <source>
        <dbReference type="EMBL" id="CAI3990259.1"/>
    </source>
</evidence>
<keyword evidence="7" id="KW-1185">Reference proteome</keyword>
<name>A0A9P1FUP0_9DINO</name>